<accession>A0ABN1QHG4</accession>
<reference evidence="3 4" key="1">
    <citation type="journal article" date="2019" name="Int. J. Syst. Evol. Microbiol.">
        <title>The Global Catalogue of Microorganisms (GCM) 10K type strain sequencing project: providing services to taxonomists for standard genome sequencing and annotation.</title>
        <authorList>
            <consortium name="The Broad Institute Genomics Platform"/>
            <consortium name="The Broad Institute Genome Sequencing Center for Infectious Disease"/>
            <person name="Wu L."/>
            <person name="Ma J."/>
        </authorList>
    </citation>
    <scope>NUCLEOTIDE SEQUENCE [LARGE SCALE GENOMIC DNA]</scope>
    <source>
        <strain evidence="3 4">JCM 10977</strain>
    </source>
</reference>
<name>A0ABN1QHG4_9ACTN</name>
<feature type="compositionally biased region" description="Pro residues" evidence="1">
    <location>
        <begin position="114"/>
        <end position="124"/>
    </location>
</feature>
<dbReference type="RefSeq" id="WP_343970729.1">
    <property type="nucleotide sequence ID" value="NZ_BAAAHK010000007.1"/>
</dbReference>
<protein>
    <recommendedName>
        <fullName evidence="5">Zinc ribbon domain-containing protein</fullName>
    </recommendedName>
</protein>
<evidence type="ECO:0000256" key="1">
    <source>
        <dbReference type="SAM" id="MobiDB-lite"/>
    </source>
</evidence>
<dbReference type="Proteomes" id="UP001500542">
    <property type="component" value="Unassembled WGS sequence"/>
</dbReference>
<keyword evidence="2" id="KW-1133">Transmembrane helix</keyword>
<keyword evidence="2" id="KW-0472">Membrane</keyword>
<evidence type="ECO:0000256" key="2">
    <source>
        <dbReference type="SAM" id="Phobius"/>
    </source>
</evidence>
<evidence type="ECO:0000313" key="4">
    <source>
        <dbReference type="Proteomes" id="UP001500542"/>
    </source>
</evidence>
<evidence type="ECO:0000313" key="3">
    <source>
        <dbReference type="EMBL" id="GAA0942802.1"/>
    </source>
</evidence>
<feature type="region of interest" description="Disordered" evidence="1">
    <location>
        <begin position="98"/>
        <end position="128"/>
    </location>
</feature>
<keyword evidence="2" id="KW-0812">Transmembrane</keyword>
<evidence type="ECO:0008006" key="5">
    <source>
        <dbReference type="Google" id="ProtNLM"/>
    </source>
</evidence>
<gene>
    <name evidence="3" type="ORF">GCM10009554_35650</name>
</gene>
<feature type="transmembrane region" description="Helical" evidence="2">
    <location>
        <begin position="43"/>
        <end position="66"/>
    </location>
</feature>
<organism evidence="3 4">
    <name type="scientific">Kribbella koreensis</name>
    <dbReference type="NCBI Taxonomy" id="57909"/>
    <lineage>
        <taxon>Bacteria</taxon>
        <taxon>Bacillati</taxon>
        <taxon>Actinomycetota</taxon>
        <taxon>Actinomycetes</taxon>
        <taxon>Propionibacteriales</taxon>
        <taxon>Kribbellaceae</taxon>
        <taxon>Kribbella</taxon>
    </lineage>
</organism>
<comment type="caution">
    <text evidence="3">The sequence shown here is derived from an EMBL/GenBank/DDBJ whole genome shotgun (WGS) entry which is preliminary data.</text>
</comment>
<proteinExistence type="predicted"/>
<sequence>MSEHCTTCGSSRTEKAHFCSRCEAGFEESRPTRRTEAPPGHDASWFVGVTMILAVIVVLGIVVANAMTGNALASRRPTGDQDLSGGYVVTQAPIYTQEPVYPTETWSPPDETTEPPPDPTPTPEPALGNELVSVSGEAAQDPNASAVVELLTTYFTAINNHDYVTYQAQQTRAAQKLLTSSEFATGFRSTVNSAVTLQSLNPTTDGRLLAELTFTSNQNAIDGPQGQTCTQWTVGKYLSGQPPTLLIDKAPKGYKATHQPC</sequence>
<dbReference type="EMBL" id="BAAAHK010000007">
    <property type="protein sequence ID" value="GAA0942802.1"/>
    <property type="molecule type" value="Genomic_DNA"/>
</dbReference>
<keyword evidence="4" id="KW-1185">Reference proteome</keyword>